<dbReference type="EMBL" id="OZ037953">
    <property type="protein sequence ID" value="CAL1698351.1"/>
    <property type="molecule type" value="Genomic_DNA"/>
</dbReference>
<evidence type="ECO:0000313" key="5">
    <source>
        <dbReference type="EMBL" id="CAL1698351.1"/>
    </source>
</evidence>
<dbReference type="Proteomes" id="UP001497453">
    <property type="component" value="Chromosome 10"/>
</dbReference>
<dbReference type="Pfam" id="PF00503">
    <property type="entry name" value="G-alpha"/>
    <property type="match status" value="1"/>
</dbReference>
<dbReference type="PANTHER" id="PTHR10218">
    <property type="entry name" value="GTP-BINDING PROTEIN ALPHA SUBUNIT"/>
    <property type="match status" value="1"/>
</dbReference>
<dbReference type="PRINTS" id="PR00318">
    <property type="entry name" value="GPROTEINA"/>
</dbReference>
<evidence type="ECO:0000256" key="4">
    <source>
        <dbReference type="SAM" id="MobiDB-lite"/>
    </source>
</evidence>
<sequence>MGRQADEDPLSLAIQPPPNETPEQRDSRLQAEALARRISNDIDEELKAEKAALKKKPPVKVLLLGQSESGKSTTLKNFQMNYAKNTWAEELASWRTVVQLNLLRNVHTILDLVSSEMDGTPDSSADSEDETPTPSIDDRQPPLRFTEKHGVLKLRLLPLRSVQKDLEDRLGASSVEENSGYLAGNGMNTPKSKPKSQEVFVRSSGWKTTLRAANGRRSSDARHEAGSVRRTTEVDARRATEVIASCGDDIKTLWEDETVQEMLKRRRVRLDDTPGFFLADIDRIARRDYVPSDNDVMRARLRTLGVQEHKIHFQEGPAAGMDWIIYDVGGSRTQRPAWFPYFDDCDAIIFLAPVNCFDEKLAEDRRVNRLEDSYALWKMICSSKLLAKTQIILFLNKCDLLEKKLRSGVKVNKFVPSLGDRKNDAHTVTQYFAQHFKEIFKHCSPEPRSFRVHLTSVVDPKATSLTLQVVEENVLKAHLRKADLIE</sequence>
<evidence type="ECO:0000256" key="3">
    <source>
        <dbReference type="ARBA" id="ARBA00023224"/>
    </source>
</evidence>
<protein>
    <recommendedName>
        <fullName evidence="7">G-alpha-domain-containing protein</fullName>
    </recommendedName>
</protein>
<keyword evidence="2" id="KW-0342">GTP-binding</keyword>
<dbReference type="InterPro" id="IPR027417">
    <property type="entry name" value="P-loop_NTPase"/>
</dbReference>
<evidence type="ECO:0000313" key="6">
    <source>
        <dbReference type="Proteomes" id="UP001497453"/>
    </source>
</evidence>
<keyword evidence="1" id="KW-0547">Nucleotide-binding</keyword>
<feature type="region of interest" description="Disordered" evidence="4">
    <location>
        <begin position="181"/>
        <end position="232"/>
    </location>
</feature>
<dbReference type="SUPFAM" id="SSF47895">
    <property type="entry name" value="Transducin (alpha subunit), insertion domain"/>
    <property type="match status" value="1"/>
</dbReference>
<organism evidence="5 6">
    <name type="scientific">Somion occarium</name>
    <dbReference type="NCBI Taxonomy" id="3059160"/>
    <lineage>
        <taxon>Eukaryota</taxon>
        <taxon>Fungi</taxon>
        <taxon>Dikarya</taxon>
        <taxon>Basidiomycota</taxon>
        <taxon>Agaricomycotina</taxon>
        <taxon>Agaricomycetes</taxon>
        <taxon>Polyporales</taxon>
        <taxon>Cerrenaceae</taxon>
        <taxon>Somion</taxon>
    </lineage>
</organism>
<feature type="compositionally biased region" description="Basic and acidic residues" evidence="4">
    <location>
        <begin position="217"/>
        <end position="232"/>
    </location>
</feature>
<reference evidence="6" key="1">
    <citation type="submission" date="2024-04" db="EMBL/GenBank/DDBJ databases">
        <authorList>
            <person name="Shaw F."/>
            <person name="Minotto A."/>
        </authorList>
    </citation>
    <scope>NUCLEOTIDE SEQUENCE [LARGE SCALE GENOMIC DNA]</scope>
</reference>
<dbReference type="InterPro" id="IPR011025">
    <property type="entry name" value="GproteinA_insert"/>
</dbReference>
<dbReference type="SUPFAM" id="SSF52540">
    <property type="entry name" value="P-loop containing nucleoside triphosphate hydrolases"/>
    <property type="match status" value="1"/>
</dbReference>
<accession>A0ABP1CRP9</accession>
<feature type="region of interest" description="Disordered" evidence="4">
    <location>
        <begin position="115"/>
        <end position="144"/>
    </location>
</feature>
<dbReference type="PROSITE" id="PS51882">
    <property type="entry name" value="G_ALPHA"/>
    <property type="match status" value="1"/>
</dbReference>
<evidence type="ECO:0000256" key="1">
    <source>
        <dbReference type="ARBA" id="ARBA00022741"/>
    </source>
</evidence>
<feature type="region of interest" description="Disordered" evidence="4">
    <location>
        <begin position="1"/>
        <end position="28"/>
    </location>
</feature>
<evidence type="ECO:0000256" key="2">
    <source>
        <dbReference type="ARBA" id="ARBA00023134"/>
    </source>
</evidence>
<keyword evidence="3" id="KW-0807">Transducer</keyword>
<dbReference type="PANTHER" id="PTHR10218:SF360">
    <property type="entry name" value="GUANINE NUCLEOTIDE-BINDING PROTEIN SUBUNIT ALPHA HOMOLOG"/>
    <property type="match status" value="1"/>
</dbReference>
<keyword evidence="6" id="KW-1185">Reference proteome</keyword>
<dbReference type="SMART" id="SM00275">
    <property type="entry name" value="G_alpha"/>
    <property type="match status" value="1"/>
</dbReference>
<evidence type="ECO:0008006" key="7">
    <source>
        <dbReference type="Google" id="ProtNLM"/>
    </source>
</evidence>
<gene>
    <name evidence="5" type="ORF">GFSPODELE1_LOCUS2122</name>
</gene>
<dbReference type="InterPro" id="IPR001019">
    <property type="entry name" value="Gprotein_alpha_su"/>
</dbReference>
<name>A0ABP1CRP9_9APHY</name>
<dbReference type="Gene3D" id="3.40.50.300">
    <property type="entry name" value="P-loop containing nucleotide triphosphate hydrolases"/>
    <property type="match status" value="2"/>
</dbReference>
<proteinExistence type="predicted"/>